<dbReference type="InterPro" id="IPR000843">
    <property type="entry name" value="HTH_LacI"/>
</dbReference>
<dbReference type="CDD" id="cd06267">
    <property type="entry name" value="PBP1_LacI_sugar_binding-like"/>
    <property type="match status" value="1"/>
</dbReference>
<dbReference type="Gene3D" id="3.40.50.2300">
    <property type="match status" value="2"/>
</dbReference>
<evidence type="ECO:0000259" key="5">
    <source>
        <dbReference type="PROSITE" id="PS50932"/>
    </source>
</evidence>
<dbReference type="EMBL" id="AYGX02000017">
    <property type="protein sequence ID" value="KRO29166.1"/>
    <property type="molecule type" value="Genomic_DNA"/>
</dbReference>
<gene>
    <name evidence="6" type="ORF">DY78_GL001331</name>
</gene>
<evidence type="ECO:0000256" key="2">
    <source>
        <dbReference type="ARBA" id="ARBA00023015"/>
    </source>
</evidence>
<dbReference type="Proteomes" id="UP000050920">
    <property type="component" value="Unassembled WGS sequence"/>
</dbReference>
<name>A0A0R2NU01_9LACO</name>
<dbReference type="GO" id="GO:0003700">
    <property type="term" value="F:DNA-binding transcription factor activity"/>
    <property type="evidence" value="ECO:0007669"/>
    <property type="project" value="TreeGrafter"/>
</dbReference>
<sequence>MEGSNGMKRATIKTIAKMANVSHTTVSRALNNSEHVTEKTRKKILDIAMEQGYVPNVAARGLVSRRTYLIGIFFSDLNVGTSPSFLIEVINQVKRILPDDYSFAIDSISHYQGGVAGMEERFDGVIIVSQSYHDDDFIDQVVAKNLPVVVLNRPIERRDIYNVTTDDHLGVEMAMSYALRMGHRQFGMIKGEASFVSSDARQRTFESILKEHQLTLNPDWIKAGNYLLNSGYEAMKQILMLPSIPTCVFISNDDMAIGAVRACLDFGLHVPADISIIGYDDVEYAKYLEPRLTTVSKPTSAIVQAGVTALVDMMDGEAQPSENQTLAPKLMIRDSVKKIPLNEN</sequence>
<dbReference type="AlphaFoldDB" id="A0A0R2NU01"/>
<evidence type="ECO:0000256" key="3">
    <source>
        <dbReference type="ARBA" id="ARBA00023125"/>
    </source>
</evidence>
<dbReference type="InterPro" id="IPR028082">
    <property type="entry name" value="Peripla_BP_I"/>
</dbReference>
<reference evidence="6 7" key="1">
    <citation type="journal article" date="2015" name="Genome Announc.">
        <title>Expanding the biotechnology potential of lactobacilli through comparative genomics of 213 strains and associated genera.</title>
        <authorList>
            <person name="Sun Z."/>
            <person name="Harris H.M."/>
            <person name="McCann A."/>
            <person name="Guo C."/>
            <person name="Argimon S."/>
            <person name="Zhang W."/>
            <person name="Yang X."/>
            <person name="Jeffery I.B."/>
            <person name="Cooney J.C."/>
            <person name="Kagawa T.F."/>
            <person name="Liu W."/>
            <person name="Song Y."/>
            <person name="Salvetti E."/>
            <person name="Wrobel A."/>
            <person name="Rasinkangas P."/>
            <person name="Parkhill J."/>
            <person name="Rea M.C."/>
            <person name="O'Sullivan O."/>
            <person name="Ritari J."/>
            <person name="Douillard F.P."/>
            <person name="Paul Ross R."/>
            <person name="Yang R."/>
            <person name="Briner A.E."/>
            <person name="Felis G.E."/>
            <person name="de Vos W.M."/>
            <person name="Barrangou R."/>
            <person name="Klaenhammer T.R."/>
            <person name="Caufield P.W."/>
            <person name="Cui Y."/>
            <person name="Zhang H."/>
            <person name="O'Toole P.W."/>
        </authorList>
    </citation>
    <scope>NUCLEOTIDE SEQUENCE [LARGE SCALE GENOMIC DNA]</scope>
    <source>
        <strain evidence="6 7">DSM 21115</strain>
    </source>
</reference>
<dbReference type="SMART" id="SM00354">
    <property type="entry name" value="HTH_LACI"/>
    <property type="match status" value="1"/>
</dbReference>
<keyword evidence="1" id="KW-0678">Repressor</keyword>
<dbReference type="CDD" id="cd01392">
    <property type="entry name" value="HTH_LacI"/>
    <property type="match status" value="1"/>
</dbReference>
<dbReference type="InterPro" id="IPR010982">
    <property type="entry name" value="Lambda_DNA-bd_dom_sf"/>
</dbReference>
<dbReference type="Pfam" id="PF00356">
    <property type="entry name" value="LacI"/>
    <property type="match status" value="1"/>
</dbReference>
<dbReference type="PANTHER" id="PTHR30146">
    <property type="entry name" value="LACI-RELATED TRANSCRIPTIONAL REPRESSOR"/>
    <property type="match status" value="1"/>
</dbReference>
<feature type="domain" description="HTH lacI-type" evidence="5">
    <location>
        <begin position="10"/>
        <end position="64"/>
    </location>
</feature>
<dbReference type="SUPFAM" id="SSF47413">
    <property type="entry name" value="lambda repressor-like DNA-binding domains"/>
    <property type="match status" value="1"/>
</dbReference>
<evidence type="ECO:0000256" key="1">
    <source>
        <dbReference type="ARBA" id="ARBA00022491"/>
    </source>
</evidence>
<comment type="caution">
    <text evidence="6">The sequence shown here is derived from an EMBL/GenBank/DDBJ whole genome shotgun (WGS) entry which is preliminary data.</text>
</comment>
<keyword evidence="7" id="KW-1185">Reference proteome</keyword>
<dbReference type="GO" id="GO:0000976">
    <property type="term" value="F:transcription cis-regulatory region binding"/>
    <property type="evidence" value="ECO:0007669"/>
    <property type="project" value="TreeGrafter"/>
</dbReference>
<evidence type="ECO:0000313" key="6">
    <source>
        <dbReference type="EMBL" id="KRO29166.1"/>
    </source>
</evidence>
<organism evidence="6 7">
    <name type="scientific">Lactiplantibacillus fabifermentans DSM 21115</name>
    <dbReference type="NCBI Taxonomy" id="1413187"/>
    <lineage>
        <taxon>Bacteria</taxon>
        <taxon>Bacillati</taxon>
        <taxon>Bacillota</taxon>
        <taxon>Bacilli</taxon>
        <taxon>Lactobacillales</taxon>
        <taxon>Lactobacillaceae</taxon>
        <taxon>Lactiplantibacillus</taxon>
    </lineage>
</organism>
<keyword evidence="2" id="KW-0805">Transcription regulation</keyword>
<dbReference type="PANTHER" id="PTHR30146:SF148">
    <property type="entry name" value="HTH-TYPE TRANSCRIPTIONAL REPRESSOR PURR-RELATED"/>
    <property type="match status" value="1"/>
</dbReference>
<dbReference type="PROSITE" id="PS50932">
    <property type="entry name" value="HTH_LACI_2"/>
    <property type="match status" value="1"/>
</dbReference>
<accession>A0A0R2NU01</accession>
<evidence type="ECO:0000313" key="7">
    <source>
        <dbReference type="Proteomes" id="UP000050920"/>
    </source>
</evidence>
<dbReference type="InterPro" id="IPR046335">
    <property type="entry name" value="LacI/GalR-like_sensor"/>
</dbReference>
<keyword evidence="4" id="KW-0804">Transcription</keyword>
<proteinExistence type="predicted"/>
<dbReference type="SUPFAM" id="SSF53822">
    <property type="entry name" value="Periplasmic binding protein-like I"/>
    <property type="match status" value="1"/>
</dbReference>
<dbReference type="Gene3D" id="1.10.260.40">
    <property type="entry name" value="lambda repressor-like DNA-binding domains"/>
    <property type="match status" value="1"/>
</dbReference>
<protein>
    <submittedName>
        <fullName evidence="6">Catabolite control protein A</fullName>
    </submittedName>
</protein>
<evidence type="ECO:0000256" key="4">
    <source>
        <dbReference type="ARBA" id="ARBA00023163"/>
    </source>
</evidence>
<keyword evidence="3" id="KW-0238">DNA-binding</keyword>
<dbReference type="Pfam" id="PF13377">
    <property type="entry name" value="Peripla_BP_3"/>
    <property type="match status" value="1"/>
</dbReference>